<name>A0A0J7XYC5_9SPHN</name>
<dbReference type="SUPFAM" id="SSF51679">
    <property type="entry name" value="Bacterial luciferase-like"/>
    <property type="match status" value="1"/>
</dbReference>
<dbReference type="GO" id="GO:0004497">
    <property type="term" value="F:monooxygenase activity"/>
    <property type="evidence" value="ECO:0007669"/>
    <property type="project" value="UniProtKB-KW"/>
</dbReference>
<keyword evidence="2" id="KW-0288">FMN</keyword>
<dbReference type="AlphaFoldDB" id="A0A0J7XYC5"/>
<dbReference type="OrthoDB" id="9779442at2"/>
<evidence type="ECO:0000256" key="4">
    <source>
        <dbReference type="ARBA" id="ARBA00023033"/>
    </source>
</evidence>
<dbReference type="InterPro" id="IPR036661">
    <property type="entry name" value="Luciferase-like_sf"/>
</dbReference>
<proteinExistence type="predicted"/>
<gene>
    <name evidence="6" type="ORF">V474_16565</name>
</gene>
<dbReference type="PATRIC" id="fig|1114963.3.peg.2147"/>
<evidence type="ECO:0000313" key="7">
    <source>
        <dbReference type="Proteomes" id="UP000052268"/>
    </source>
</evidence>
<dbReference type="EMBL" id="JACU01000004">
    <property type="protein sequence ID" value="KMS56529.1"/>
    <property type="molecule type" value="Genomic_DNA"/>
</dbReference>
<keyword evidence="3" id="KW-0560">Oxidoreductase</keyword>
<evidence type="ECO:0000259" key="5">
    <source>
        <dbReference type="Pfam" id="PF00296"/>
    </source>
</evidence>
<dbReference type="InterPro" id="IPR011251">
    <property type="entry name" value="Luciferase-like_dom"/>
</dbReference>
<feature type="domain" description="Luciferase-like" evidence="5">
    <location>
        <begin position="20"/>
        <end position="168"/>
    </location>
</feature>
<reference evidence="6 7" key="1">
    <citation type="journal article" date="2015" name="G3 (Bethesda)">
        <title>Insights into Ongoing Evolution of the Hexachlorocyclohexane Catabolic Pathway from Comparative Genomics of Ten Sphingomonadaceae Strains.</title>
        <authorList>
            <person name="Pearce S.L."/>
            <person name="Oakeshott J.G."/>
            <person name="Pandey G."/>
        </authorList>
    </citation>
    <scope>NUCLEOTIDE SEQUENCE [LARGE SCALE GENOMIC DNA]</scope>
    <source>
        <strain evidence="6 7">LL02</strain>
    </source>
</reference>
<evidence type="ECO:0000256" key="2">
    <source>
        <dbReference type="ARBA" id="ARBA00022643"/>
    </source>
</evidence>
<comment type="caution">
    <text evidence="6">The sequence shown here is derived from an EMBL/GenBank/DDBJ whole genome shotgun (WGS) entry which is preliminary data.</text>
</comment>
<evidence type="ECO:0000256" key="3">
    <source>
        <dbReference type="ARBA" id="ARBA00023002"/>
    </source>
</evidence>
<dbReference type="PANTHER" id="PTHR30011:SF16">
    <property type="entry name" value="C2H2 FINGER DOMAIN TRANSCRIPTION FACTOR (EUROFUNG)-RELATED"/>
    <property type="match status" value="1"/>
</dbReference>
<dbReference type="InterPro" id="IPR051260">
    <property type="entry name" value="Diverse_substr_monoxygenases"/>
</dbReference>
<dbReference type="RefSeq" id="WP_059151380.1">
    <property type="nucleotide sequence ID" value="NZ_KQ130453.1"/>
</dbReference>
<sequence>MTRPFILSASIAEATFAVPETAAPILQAAEAAGLDLLVMGRSGERPFDAQVLLAWAAPMTTRLGLVATVPASNAHPFHVARALSAIDFLTAGRTGWSVIPEGAEDGMAEDMVGAARALWDGWGSDTLILDKASGRYLDAAKVHASNYEGPFFKVAGPVNAMRPPLGHPLLVVDGDDPIAISDADLALIDEDGAAPTATKRLLKVSPDADVASLITRFEAGEIDGVHLTLTNAAAQLPEIGARFTSLVEGRAHEAGDLRRRLGLPIPQTASNQPGGAVIPENA</sequence>
<dbReference type="GO" id="GO:0016705">
    <property type="term" value="F:oxidoreductase activity, acting on paired donors, with incorporation or reduction of molecular oxygen"/>
    <property type="evidence" value="ECO:0007669"/>
    <property type="project" value="InterPro"/>
</dbReference>
<keyword evidence="7" id="KW-1185">Reference proteome</keyword>
<dbReference type="PANTHER" id="PTHR30011">
    <property type="entry name" value="ALKANESULFONATE MONOOXYGENASE-RELATED"/>
    <property type="match status" value="1"/>
</dbReference>
<dbReference type="Proteomes" id="UP000052268">
    <property type="component" value="Unassembled WGS sequence"/>
</dbReference>
<evidence type="ECO:0000313" key="6">
    <source>
        <dbReference type="EMBL" id="KMS56529.1"/>
    </source>
</evidence>
<accession>A0A0J7XYC5</accession>
<evidence type="ECO:0000256" key="1">
    <source>
        <dbReference type="ARBA" id="ARBA00022630"/>
    </source>
</evidence>
<keyword evidence="1" id="KW-0285">Flavoprotein</keyword>
<organism evidence="6 7">
    <name type="scientific">Novosphingobium barchaimii LL02</name>
    <dbReference type="NCBI Taxonomy" id="1114963"/>
    <lineage>
        <taxon>Bacteria</taxon>
        <taxon>Pseudomonadati</taxon>
        <taxon>Pseudomonadota</taxon>
        <taxon>Alphaproteobacteria</taxon>
        <taxon>Sphingomonadales</taxon>
        <taxon>Sphingomonadaceae</taxon>
        <taxon>Novosphingobium</taxon>
    </lineage>
</organism>
<protein>
    <submittedName>
        <fullName evidence="6">Nitrilotriacetate monooxygenase</fullName>
    </submittedName>
</protein>
<dbReference type="Gene3D" id="3.20.20.30">
    <property type="entry name" value="Luciferase-like domain"/>
    <property type="match status" value="1"/>
</dbReference>
<dbReference type="Pfam" id="PF00296">
    <property type="entry name" value="Bac_luciferase"/>
    <property type="match status" value="1"/>
</dbReference>
<keyword evidence="4 6" id="KW-0503">Monooxygenase</keyword>